<reference evidence="1" key="1">
    <citation type="submission" date="2024-05" db="EMBL/GenBank/DDBJ databases">
        <title>Isolation and characterization of the new Streptomyces phages Kamino, Geonosis, Abafar and Scarif infecting a broad range of host species.</title>
        <authorList>
            <person name="Rackow B."/>
            <person name="Rolland C."/>
            <person name="Mohnen I."/>
            <person name="Wittmann J."/>
            <person name="Muesken M."/>
            <person name="Overmann J."/>
            <person name="Frunzke J."/>
        </authorList>
    </citation>
    <scope>NUCLEOTIDE SEQUENCE</scope>
</reference>
<sequence length="161" mass="16812">MSVSTSVPAHGSTSVVAASARASASIAFRAVTSAADARPVSRRQMGRGGSAITSAGDMARIFIICGTDFGPSSWFRNRAKPGMGSSFAFHPFSMASFPKTTCVSVDVASASDSRCTSCPAICESSPCPSPDSAGFCVHHTRMISAARYLRAMVRIRSMMSE</sequence>
<protein>
    <submittedName>
        <fullName evidence="1">Uncharacterized protein</fullName>
    </submittedName>
</protein>
<proteinExistence type="predicted"/>
<accession>A0AAU7GWW2</accession>
<gene>
    <name evidence="1" type="ORF">Geonosis_00071</name>
</gene>
<evidence type="ECO:0000313" key="1">
    <source>
        <dbReference type="EMBL" id="XBM95036.1"/>
    </source>
</evidence>
<organism evidence="1">
    <name type="scientific">Streptomyces phage Geonosis</name>
    <dbReference type="NCBI Taxonomy" id="3158856"/>
    <lineage>
        <taxon>Viruses</taxon>
        <taxon>Duplodnaviria</taxon>
        <taxon>Heunggongvirae</taxon>
        <taxon>Uroviricota</taxon>
        <taxon>Caudoviricetes</taxon>
    </lineage>
</organism>
<dbReference type="EMBL" id="PP750866">
    <property type="protein sequence ID" value="XBM95036.1"/>
    <property type="molecule type" value="Genomic_DNA"/>
</dbReference>
<name>A0AAU7GWW2_9CAUD</name>